<dbReference type="EMBL" id="CP011388">
    <property type="protein sequence ID" value="ANE46050.1"/>
    <property type="molecule type" value="Genomic_DNA"/>
</dbReference>
<keyword evidence="1" id="KW-0732">Signal</keyword>
<organism evidence="5 6">
    <name type="scientific">Paenibacillus swuensis</name>
    <dbReference type="NCBI Taxonomy" id="1178515"/>
    <lineage>
        <taxon>Bacteria</taxon>
        <taxon>Bacillati</taxon>
        <taxon>Bacillota</taxon>
        <taxon>Bacilli</taxon>
        <taxon>Bacillales</taxon>
        <taxon>Paenibacillaceae</taxon>
        <taxon>Paenibacillus</taxon>
    </lineage>
</organism>
<dbReference type="InterPro" id="IPR016047">
    <property type="entry name" value="M23ase_b-sheet_dom"/>
</dbReference>
<protein>
    <recommendedName>
        <fullName evidence="7">Peptidase M23</fullName>
    </recommendedName>
</protein>
<evidence type="ECO:0000256" key="1">
    <source>
        <dbReference type="ARBA" id="ARBA00022729"/>
    </source>
</evidence>
<dbReference type="SUPFAM" id="SSF51261">
    <property type="entry name" value="Duplicated hybrid motif"/>
    <property type="match status" value="1"/>
</dbReference>
<dbReference type="Gene3D" id="2.70.70.10">
    <property type="entry name" value="Glucose Permease (Domain IIA)"/>
    <property type="match status" value="1"/>
</dbReference>
<dbReference type="Pfam" id="PF07501">
    <property type="entry name" value="G5"/>
    <property type="match status" value="1"/>
</dbReference>
<dbReference type="PANTHER" id="PTHR21666">
    <property type="entry name" value="PEPTIDASE-RELATED"/>
    <property type="match status" value="1"/>
</dbReference>
<dbReference type="InterPro" id="IPR011055">
    <property type="entry name" value="Dup_hybrid_motif"/>
</dbReference>
<evidence type="ECO:0000259" key="4">
    <source>
        <dbReference type="PROSITE" id="PS51782"/>
    </source>
</evidence>
<sequence>MSVFKGNRWLKRLQKRTEQQAQPAETSADSNNEHKAPSRKKWVAATGAAGLIALGFMLSNQYVKANTTEVFHVSVAGKQAGIVNDKKLVERWVSTRNAALRKQHPNVNIALNRGDIAVKSEKVYKATYDNTKALSRLDQMLKPAVQGVQVKVNGKVIGTVKDEQTAQYVIRRLHSKYVPVHLAKQASQPRLQLASLSATRATPAIGRTVKYVKVMEQVDTTNVMTSDPEQITDAGTVLKQMFGGTAKQVKYTVKENDCVGCIANRFDIPKEQLYRNNPWIVDDMIKVGDVLDLTVNKPAINVKTIEQVVERHDIAHSVVYVYDKSLKAGKMKRVQPGQDGSKKVIYKLTKLNGMLLDEEIVGQVVESKSIPEIIRKGTKVVIEDGTGVFAYPVSGARLTSTYGHRWGRQHKGIDLVGSSTVKAADNGRVTFAGVKSGYGNVVIIDHNNGYETLYGHLKSISVSEGAKVGKGSKIGVMGNTGRSTGVHLHFEVYKNGAVKNPLSYL</sequence>
<dbReference type="Gene3D" id="2.20.230.10">
    <property type="entry name" value="Resuscitation-promoting factor rpfb"/>
    <property type="match status" value="1"/>
</dbReference>
<dbReference type="Pfam" id="PF01476">
    <property type="entry name" value="LysM"/>
    <property type="match status" value="1"/>
</dbReference>
<name>A0A172TGB3_9BACL</name>
<feature type="domain" description="LysM" evidence="4">
    <location>
        <begin position="249"/>
        <end position="293"/>
    </location>
</feature>
<dbReference type="SUPFAM" id="SSF54106">
    <property type="entry name" value="LysM domain"/>
    <property type="match status" value="1"/>
</dbReference>
<dbReference type="CDD" id="cd12797">
    <property type="entry name" value="M23_peptidase"/>
    <property type="match status" value="1"/>
</dbReference>
<keyword evidence="6" id="KW-1185">Reference proteome</keyword>
<evidence type="ECO:0000259" key="3">
    <source>
        <dbReference type="PROSITE" id="PS51109"/>
    </source>
</evidence>
<dbReference type="InterPro" id="IPR036779">
    <property type="entry name" value="LysM_dom_sf"/>
</dbReference>
<dbReference type="InterPro" id="IPR050570">
    <property type="entry name" value="Cell_wall_metabolism_enzyme"/>
</dbReference>
<feature type="compositionally biased region" description="Polar residues" evidence="2">
    <location>
        <begin position="19"/>
        <end position="30"/>
    </location>
</feature>
<dbReference type="SMART" id="SM00257">
    <property type="entry name" value="LysM"/>
    <property type="match status" value="1"/>
</dbReference>
<dbReference type="Gene3D" id="3.10.350.10">
    <property type="entry name" value="LysM domain"/>
    <property type="match status" value="1"/>
</dbReference>
<dbReference type="PANTHER" id="PTHR21666:SF289">
    <property type="entry name" value="L-ALA--D-GLU ENDOPEPTIDASE"/>
    <property type="match status" value="1"/>
</dbReference>
<dbReference type="PROSITE" id="PS51109">
    <property type="entry name" value="G5"/>
    <property type="match status" value="1"/>
</dbReference>
<evidence type="ECO:0000313" key="6">
    <source>
        <dbReference type="Proteomes" id="UP000076927"/>
    </source>
</evidence>
<dbReference type="KEGG" id="pswu:SY83_06855"/>
<dbReference type="Pfam" id="PF01551">
    <property type="entry name" value="Peptidase_M23"/>
    <property type="match status" value="1"/>
</dbReference>
<dbReference type="InterPro" id="IPR018392">
    <property type="entry name" value="LysM"/>
</dbReference>
<evidence type="ECO:0000313" key="5">
    <source>
        <dbReference type="EMBL" id="ANE46050.1"/>
    </source>
</evidence>
<dbReference type="RefSeq" id="WP_068605433.1">
    <property type="nucleotide sequence ID" value="NZ_CP011388.1"/>
</dbReference>
<dbReference type="CDD" id="cd00118">
    <property type="entry name" value="LysM"/>
    <property type="match status" value="1"/>
</dbReference>
<dbReference type="InterPro" id="IPR011098">
    <property type="entry name" value="G5_dom"/>
</dbReference>
<dbReference type="SMART" id="SM01208">
    <property type="entry name" value="G5"/>
    <property type="match status" value="1"/>
</dbReference>
<dbReference type="Proteomes" id="UP000076927">
    <property type="component" value="Chromosome"/>
</dbReference>
<dbReference type="STRING" id="1178515.SY83_06855"/>
<feature type="region of interest" description="Disordered" evidence="2">
    <location>
        <begin position="12"/>
        <end position="40"/>
    </location>
</feature>
<proteinExistence type="predicted"/>
<evidence type="ECO:0008006" key="7">
    <source>
        <dbReference type="Google" id="ProtNLM"/>
    </source>
</evidence>
<dbReference type="PROSITE" id="PS51782">
    <property type="entry name" value="LYSM"/>
    <property type="match status" value="1"/>
</dbReference>
<dbReference type="GO" id="GO:0004222">
    <property type="term" value="F:metalloendopeptidase activity"/>
    <property type="evidence" value="ECO:0007669"/>
    <property type="project" value="TreeGrafter"/>
</dbReference>
<dbReference type="OrthoDB" id="9805799at2"/>
<dbReference type="PATRIC" id="fig|1178515.4.peg.1364"/>
<feature type="domain" description="G5" evidence="3">
    <location>
        <begin position="300"/>
        <end position="380"/>
    </location>
</feature>
<accession>A0A172TGB3</accession>
<gene>
    <name evidence="5" type="ORF">SY83_06855</name>
</gene>
<evidence type="ECO:0000256" key="2">
    <source>
        <dbReference type="SAM" id="MobiDB-lite"/>
    </source>
</evidence>
<dbReference type="AlphaFoldDB" id="A0A172TGB3"/>
<reference evidence="5 6" key="1">
    <citation type="submission" date="2015-01" db="EMBL/GenBank/DDBJ databases">
        <title>Paenibacillus swuensis/DY6/whole genome sequencing.</title>
        <authorList>
            <person name="Kim M.K."/>
            <person name="Srinivasan S."/>
            <person name="Lee J.-J."/>
        </authorList>
    </citation>
    <scope>NUCLEOTIDE SEQUENCE [LARGE SCALE GENOMIC DNA]</scope>
    <source>
        <strain evidence="5 6">DY6</strain>
    </source>
</reference>